<dbReference type="InterPro" id="IPR056884">
    <property type="entry name" value="NPHP3-like_N"/>
</dbReference>
<reference evidence="3" key="1">
    <citation type="submission" date="2019-01" db="EMBL/GenBank/DDBJ databases">
        <authorList>
            <consortium name="Genoscope - CEA"/>
            <person name="William W."/>
        </authorList>
    </citation>
    <scope>NUCLEOTIDE SEQUENCE</scope>
    <source>
        <strain evidence="3">CR-1</strain>
    </source>
</reference>
<dbReference type="EMBL" id="CAACVI010000007">
    <property type="protein sequence ID" value="VEN73312.1"/>
    <property type="molecule type" value="Genomic_DNA"/>
</dbReference>
<gene>
    <name evidence="3" type="ORF">EPICR_150028</name>
</gene>
<sequence length="527" mass="60518">MRFFNTAGPTVCEDHYCLDPLERFDLEDVLSLIGQKKYFVLHAPRQTGKTTCLLALMDYLNQEGRYKCLYINVEAAQGAREDVGSGVRAILSEMADNAEMFLNDAFVMENFNAMLDGRGGHAALNTVISKWTSASEKPTVLLIDEIDSLIGDTLISVLRQIRSGYAKRPAMFPQSIFLCGIRDVRDYRIHSSREKEIITGGSAFNIKAESLRLGDFSKKEVQALCGFHTDETGQAFEDDALDLVWTLTEGQPWLVNALAYETCFKMKKNQDRSLPITAEMMAAEKENIILRRETHIDQLVDKLREERIKRVMEPLVAGREIKQNRPDDIQYLLDLGLLKKTDQGLVVANGIYREIIPRELSYTTHENFKPLFQTLWYVKDDGRLDMKKLLFAFQEFFRENSESWIQQFDYREAGPQLLLQAFLQRIVNGGGSIHREYGLGRMRTDILALWPHEKGVQKTAIELKLLHKSLEKTIDAGLKQTFEYMDRCDAEAGHLVVFDRDENKSWDDRIFYREETFQGQSIGVWGM</sequence>
<dbReference type="Gene3D" id="3.40.50.300">
    <property type="entry name" value="P-loop containing nucleotide triphosphate hydrolases"/>
    <property type="match status" value="1"/>
</dbReference>
<dbReference type="Pfam" id="PF24883">
    <property type="entry name" value="NPHP3_N"/>
    <property type="match status" value="1"/>
</dbReference>
<name>A0A484HIA0_9BACT</name>
<organism evidence="3">
    <name type="scientific">uncultured Desulfobacteraceae bacterium</name>
    <dbReference type="NCBI Taxonomy" id="218296"/>
    <lineage>
        <taxon>Bacteria</taxon>
        <taxon>Pseudomonadati</taxon>
        <taxon>Thermodesulfobacteriota</taxon>
        <taxon>Desulfobacteria</taxon>
        <taxon>Desulfobacterales</taxon>
        <taxon>Desulfobacteraceae</taxon>
        <taxon>environmental samples</taxon>
    </lineage>
</organism>
<dbReference type="InterPro" id="IPR003593">
    <property type="entry name" value="AAA+_ATPase"/>
</dbReference>
<protein>
    <recommendedName>
        <fullName evidence="2">AAA+ ATPase domain-containing protein</fullName>
    </recommendedName>
</protein>
<dbReference type="InterPro" id="IPR027417">
    <property type="entry name" value="P-loop_NTPase"/>
</dbReference>
<accession>A0A484HIA0</accession>
<dbReference type="SMART" id="SM00382">
    <property type="entry name" value="AAA"/>
    <property type="match status" value="1"/>
</dbReference>
<dbReference type="SUPFAM" id="SSF52540">
    <property type="entry name" value="P-loop containing nucleoside triphosphate hydrolases"/>
    <property type="match status" value="1"/>
</dbReference>
<proteinExistence type="predicted"/>
<dbReference type="AlphaFoldDB" id="A0A484HIA0"/>
<evidence type="ECO:0000259" key="2">
    <source>
        <dbReference type="SMART" id="SM00382"/>
    </source>
</evidence>
<keyword evidence="1" id="KW-0677">Repeat</keyword>
<feature type="domain" description="AAA+ ATPase" evidence="2">
    <location>
        <begin position="35"/>
        <end position="182"/>
    </location>
</feature>
<evidence type="ECO:0000313" key="3">
    <source>
        <dbReference type="EMBL" id="VEN73312.1"/>
    </source>
</evidence>
<evidence type="ECO:0000256" key="1">
    <source>
        <dbReference type="ARBA" id="ARBA00022737"/>
    </source>
</evidence>